<gene>
    <name evidence="2" type="ORF">C489_09646</name>
</gene>
<accession>L9Y142</accession>
<keyword evidence="3" id="KW-1185">Reference proteome</keyword>
<comment type="caution">
    <text evidence="2">The sequence shown here is derived from an EMBL/GenBank/DDBJ whole genome shotgun (WGS) entry which is preliminary data.</text>
</comment>
<evidence type="ECO:0000313" key="3">
    <source>
        <dbReference type="Proteomes" id="UP000011632"/>
    </source>
</evidence>
<dbReference type="InterPro" id="IPR055729">
    <property type="entry name" value="DUF7305"/>
</dbReference>
<dbReference type="Pfam" id="PF23960">
    <property type="entry name" value="DUF7289"/>
    <property type="match status" value="1"/>
</dbReference>
<dbReference type="Pfam" id="PF23981">
    <property type="entry name" value="DUF7305"/>
    <property type="match status" value="1"/>
</dbReference>
<dbReference type="PATRIC" id="fig|1227496.3.peg.1942"/>
<reference evidence="2 3" key="1">
    <citation type="journal article" date="2014" name="PLoS Genet.">
        <title>Phylogenetically driven sequencing of extremely halophilic archaea reveals strategies for static and dynamic osmo-response.</title>
        <authorList>
            <person name="Becker E.A."/>
            <person name="Seitzer P.M."/>
            <person name="Tritt A."/>
            <person name="Larsen D."/>
            <person name="Krusor M."/>
            <person name="Yao A.I."/>
            <person name="Wu D."/>
            <person name="Madern D."/>
            <person name="Eisen J.A."/>
            <person name="Darling A.E."/>
            <person name="Facciotti M.T."/>
        </authorList>
    </citation>
    <scope>NUCLEOTIDE SEQUENCE [LARGE SCALE GENOMIC DNA]</scope>
    <source>
        <strain evidence="2 3">JCM 10478</strain>
    </source>
</reference>
<protein>
    <recommendedName>
        <fullName evidence="1">DUF7305 domain-containing protein</fullName>
    </recommendedName>
</protein>
<evidence type="ECO:0000313" key="2">
    <source>
        <dbReference type="EMBL" id="ELY67814.1"/>
    </source>
</evidence>
<dbReference type="AlphaFoldDB" id="L9Y142"/>
<evidence type="ECO:0000259" key="1">
    <source>
        <dbReference type="Pfam" id="PF23981"/>
    </source>
</evidence>
<sequence>MLAVILLIGMVAIGSIGILLVGTEAMATAEQQSEQERIEQSFVQLSQTMTTSATATDVSQSMDFDAGSSGAITQTEAGNITIDSKYLNQSEEYNGTGNPLEIPIGAIEYESQEGTTVAYQAGGVWRGTGENTQMVSAPPLSYKNETLILPVTSVSEDQELGSGDIRLTHTDTESYGSIPLENETVTMTIYSDYSKGWETYFETQVGSAVVQESNHTSDTPFVKVALTDLDAEGAFDSGLTISDTAGEQGGVDHVDENVRRGSMPEMDNIIDQMVDDVNETGNRSWATDDVDGPWTIGEDEDDSEFSDGLYFADGIHLDGNGDPVTFNLEDGNATVVVDGNITVDGGELRVENWESSTGTDHRLKIYTTGNVNLQGGEMHVDSIDEVDAAQLQVYGTSTLSAGFKGGTFEGTLYAPSDDFDGPNEVIQKKGGGGGQCNGEQVCSLSNPTIRGSIVANSVHFQGGSGNDFEYDTDLKNAGIDVEPDNYSFPPKITYLNIARHKVDVEQN</sequence>
<proteinExistence type="predicted"/>
<feature type="domain" description="DUF7305" evidence="1">
    <location>
        <begin position="254"/>
        <end position="476"/>
    </location>
</feature>
<name>L9Y142_9EURY</name>
<dbReference type="EMBL" id="AOID01000027">
    <property type="protein sequence ID" value="ELY67814.1"/>
    <property type="molecule type" value="Genomic_DNA"/>
</dbReference>
<dbReference type="Proteomes" id="UP000011632">
    <property type="component" value="Unassembled WGS sequence"/>
</dbReference>
<organism evidence="2 3">
    <name type="scientific">Natrinema versiforme JCM 10478</name>
    <dbReference type="NCBI Taxonomy" id="1227496"/>
    <lineage>
        <taxon>Archaea</taxon>
        <taxon>Methanobacteriati</taxon>
        <taxon>Methanobacteriota</taxon>
        <taxon>Stenosarchaea group</taxon>
        <taxon>Halobacteria</taxon>
        <taxon>Halobacteriales</taxon>
        <taxon>Natrialbaceae</taxon>
        <taxon>Natrinema</taxon>
    </lineage>
</organism>
<dbReference type="InterPro" id="IPR055713">
    <property type="entry name" value="DUF7289"/>
</dbReference>